<dbReference type="SUPFAM" id="SSF54695">
    <property type="entry name" value="POZ domain"/>
    <property type="match status" value="1"/>
</dbReference>
<dbReference type="CDD" id="cd18521">
    <property type="entry name" value="BACK_Tdpoz"/>
    <property type="match status" value="1"/>
</dbReference>
<dbReference type="RefSeq" id="NP_683751.2">
    <property type="nucleotide sequence ID" value="NM_148949.2"/>
</dbReference>
<dbReference type="OrthoDB" id="9620072at2759"/>
<dbReference type="GeneID" id="207213"/>
<feature type="domain" description="MATH" evidence="3">
    <location>
        <begin position="15"/>
        <end position="145"/>
    </location>
</feature>
<dbReference type="PROSITE" id="PS50144">
    <property type="entry name" value="MATH"/>
    <property type="match status" value="1"/>
</dbReference>
<dbReference type="InterPro" id="IPR002083">
    <property type="entry name" value="MATH/TRAF_dom"/>
</dbReference>
<dbReference type="InterPro" id="IPR011333">
    <property type="entry name" value="SKP1/BTB/POZ_sf"/>
</dbReference>
<dbReference type="SUPFAM" id="SSF49599">
    <property type="entry name" value="TRAF domain-like"/>
    <property type="match status" value="1"/>
</dbReference>
<feature type="domain" description="BTB" evidence="2">
    <location>
        <begin position="184"/>
        <end position="246"/>
    </location>
</feature>
<dbReference type="FunFam" id="3.30.710.10:FF:000147">
    <property type="entry name" value="Predicted gene 4858"/>
    <property type="match status" value="1"/>
</dbReference>
<dbReference type="InterPro" id="IPR008974">
    <property type="entry name" value="TRAF-like"/>
</dbReference>
<comment type="similarity">
    <text evidence="1">Belongs to the Tdpoz family.</text>
</comment>
<dbReference type="Gene3D" id="6.20.250.50">
    <property type="match status" value="1"/>
</dbReference>
<dbReference type="EMBL" id="BC125302">
    <property type="protein sequence ID" value="AAI25303.2"/>
    <property type="molecule type" value="mRNA"/>
</dbReference>
<dbReference type="SMART" id="SM00225">
    <property type="entry name" value="BTB"/>
    <property type="match status" value="1"/>
</dbReference>
<dbReference type="GO" id="GO:0030163">
    <property type="term" value="P:protein catabolic process"/>
    <property type="evidence" value="ECO:0007669"/>
    <property type="project" value="UniProtKB-ARBA"/>
</dbReference>
<dbReference type="BioGRID-ORCS" id="207213">
    <property type="hits" value="4 hits in 57 CRISPR screens"/>
</dbReference>
<dbReference type="KEGG" id="mmu:207213"/>
<accession>Q05AE5</accession>
<evidence type="ECO:0000259" key="2">
    <source>
        <dbReference type="PROSITE" id="PS50097"/>
    </source>
</evidence>
<dbReference type="PANTHER" id="PTHR24413">
    <property type="entry name" value="SPECKLE-TYPE POZ PROTEIN"/>
    <property type="match status" value="1"/>
</dbReference>
<dbReference type="SMART" id="SM00061">
    <property type="entry name" value="MATH"/>
    <property type="match status" value="1"/>
</dbReference>
<dbReference type="Pfam" id="PF22486">
    <property type="entry name" value="MATH_2"/>
    <property type="match status" value="1"/>
</dbReference>
<evidence type="ECO:0000313" key="5">
    <source>
        <dbReference type="MGI" id="MGI:2449436"/>
    </source>
</evidence>
<dbReference type="AlphaFoldDB" id="Q05AE5"/>
<protein>
    <submittedName>
        <fullName evidence="4">TD and POZ domain containing 1</fullName>
    </submittedName>
</protein>
<dbReference type="InterPro" id="IPR000210">
    <property type="entry name" value="BTB/POZ_dom"/>
</dbReference>
<organism evidence="4">
    <name type="scientific">Mus musculus</name>
    <name type="common">Mouse</name>
    <dbReference type="NCBI Taxonomy" id="10090"/>
    <lineage>
        <taxon>Eukaryota</taxon>
        <taxon>Metazoa</taxon>
        <taxon>Chordata</taxon>
        <taxon>Craniata</taxon>
        <taxon>Vertebrata</taxon>
        <taxon>Euteleostomi</taxon>
        <taxon>Mammalia</taxon>
        <taxon>Eutheria</taxon>
        <taxon>Euarchontoglires</taxon>
        <taxon>Glires</taxon>
        <taxon>Rodentia</taxon>
        <taxon>Myomorpha</taxon>
        <taxon>Muroidea</taxon>
        <taxon>Muridae</taxon>
        <taxon>Murinae</taxon>
        <taxon>Mus</taxon>
        <taxon>Mus</taxon>
    </lineage>
</organism>
<dbReference type="CTD" id="207213"/>
<evidence type="ECO:0000256" key="1">
    <source>
        <dbReference type="ARBA" id="ARBA00010846"/>
    </source>
</evidence>
<dbReference type="PROSITE" id="PS50097">
    <property type="entry name" value="BTB"/>
    <property type="match status" value="1"/>
</dbReference>
<proteinExistence type="evidence at transcript level"/>
<dbReference type="DNASU" id="207213"/>
<evidence type="ECO:0000313" key="4">
    <source>
        <dbReference type="EMBL" id="AAI25305.2"/>
    </source>
</evidence>
<sequence>MEFENWGSTQSSVEKFCYKWTISNFSFCMGGIQRRITSPVFSSEENKEVAWCLRVYPKGADKESKDYLSVYLVLLSHLQIPVWAKFKFWIINSQGEKYQKIKSPTVECFLTNEQNGFKKFLPRDLLLSHRNCLLPEDQLTICCKVTILGRKYNMPSQNITPAIKDPRHLLTDDLGELWENSLFTDCCLLVAGHEFRAHKAILAARSPVFRAMFEHEMKESLKTPIKIHNLNPQVFKEMMGFIYTGKAPHLHSHSMACDVLPAADKYGLVSLKVLCEDALCRNLSVKNATHTLILADLHSTEKLKTQALDFIAYYASEVCETSEWKSILESHPHLVAEAFQSLASAQCSFLEPKVISGSNQL</sequence>
<name>Q05AE5_MOUSE</name>
<dbReference type="MGI" id="MGI:2449436">
    <property type="gene designation" value="Tdpoz1"/>
</dbReference>
<dbReference type="EMBL" id="BC125304">
    <property type="protein sequence ID" value="AAI25305.2"/>
    <property type="molecule type" value="mRNA"/>
</dbReference>
<dbReference type="CDD" id="cd18344">
    <property type="entry name" value="BTB_POZ_TDPOZ"/>
    <property type="match status" value="1"/>
</dbReference>
<dbReference type="Pfam" id="PF00651">
    <property type="entry name" value="BTB"/>
    <property type="match status" value="1"/>
</dbReference>
<gene>
    <name evidence="4 5" type="primary">Tdpoz1</name>
</gene>
<dbReference type="Gene3D" id="2.60.210.10">
    <property type="entry name" value="Apoptosis, Tumor Necrosis Factor Receptor Associated Protein 2, Chain A"/>
    <property type="match status" value="1"/>
</dbReference>
<dbReference type="Gene3D" id="3.30.710.10">
    <property type="entry name" value="Potassium Channel Kv1.1, Chain A"/>
    <property type="match status" value="1"/>
</dbReference>
<dbReference type="FunFam" id="2.60.210.10:FF:000003">
    <property type="entry name" value="Speckle-type POZ protein-like a"/>
    <property type="match status" value="1"/>
</dbReference>
<dbReference type="AGR" id="MGI:2449436"/>
<dbReference type="Gene3D" id="6.10.250.3030">
    <property type="match status" value="1"/>
</dbReference>
<reference evidence="4" key="1">
    <citation type="journal article" date="2004" name="Genome Res.">
        <title>The status, quality, and expansion of the NIH full-length cDNA project: the Mammalian Gene Collection (MGC).</title>
        <authorList>
            <consortium name="The MGC Project Team"/>
            <person name="Gerhard D.S."/>
            <person name="Wagner L."/>
            <person name="Feingold E.A."/>
            <person name="Shenmen C.M."/>
            <person name="Grouse L.H."/>
            <person name="Schuler G."/>
            <person name="Klein S.L."/>
            <person name="Old S."/>
            <person name="Rasooly R."/>
            <person name="Good P."/>
            <person name="Guyer M."/>
            <person name="Peck A.M."/>
            <person name="Derge J.G."/>
            <person name="Lipman D."/>
            <person name="Collins F.S."/>
            <person name="Jang W."/>
            <person name="Sherry S."/>
            <person name="Feolo M."/>
            <person name="Misquitta L."/>
            <person name="Lee E."/>
            <person name="Rotmistrovsky K."/>
            <person name="Greenhut S.F."/>
            <person name="Schaefer C.F."/>
            <person name="Buetow K."/>
            <person name="Bonner T.I."/>
            <person name="Haussler D."/>
            <person name="Kent J."/>
            <person name="Kiekhaus M."/>
            <person name="Furey T."/>
            <person name="Brent M."/>
            <person name="Prange C."/>
            <person name="Schreiber K."/>
            <person name="Shapiro N."/>
            <person name="Bhat N.K."/>
            <person name="Hopkins R.F."/>
            <person name="Hsie F."/>
            <person name="Driscoll T."/>
            <person name="Soares M.B."/>
            <person name="Casavant T.L."/>
            <person name="Scheetz T.E."/>
            <person name="Brown-stein M.J."/>
            <person name="Usdin T.B."/>
            <person name="Toshiyuki S."/>
            <person name="Carninci P."/>
            <person name="Piao Y."/>
            <person name="Dudekula D.B."/>
            <person name="Ko M.S."/>
            <person name="Kawakami K."/>
            <person name="Suzuki Y."/>
            <person name="Sugano S."/>
            <person name="Gruber C.E."/>
            <person name="Smith M.R."/>
            <person name="Simmons B."/>
            <person name="Moore T."/>
            <person name="Waterman R."/>
            <person name="Johnson S.L."/>
            <person name="Ruan Y."/>
            <person name="Wei C.L."/>
            <person name="Mathavan S."/>
            <person name="Gunaratne P.H."/>
            <person name="Wu J."/>
            <person name="Garcia A.M."/>
            <person name="Hulyk S.W."/>
            <person name="Fuh E."/>
            <person name="Yuan Y."/>
            <person name="Sneed A."/>
            <person name="Kowis C."/>
            <person name="Hodgson A."/>
            <person name="Muzny D.M."/>
            <person name="McPherson J."/>
            <person name="Gibbs R.A."/>
            <person name="Fahey J."/>
            <person name="Helton E."/>
            <person name="Ketteman M."/>
            <person name="Madan A."/>
            <person name="Rodrigues S."/>
            <person name="Sanchez A."/>
            <person name="Whiting M."/>
            <person name="Madari A."/>
            <person name="Young A.C."/>
            <person name="Wetherby K.D."/>
            <person name="Granite S.J."/>
            <person name="Kwong P.N."/>
            <person name="Brinkley C.P."/>
            <person name="Pearson R.L."/>
            <person name="Bouffard G.G."/>
            <person name="Blakesly R.W."/>
            <person name="Green E.D."/>
            <person name="Dickson M.C."/>
            <person name="Rodriguez A.C."/>
            <person name="Grimwood J."/>
            <person name="Schmutz J."/>
            <person name="Myers R.M."/>
            <person name="Butterfield Y.S."/>
            <person name="Griffith M."/>
            <person name="Griffith O.L."/>
            <person name="Krzywinski M.I."/>
            <person name="Liao N."/>
            <person name="Morin R."/>
            <person name="Morrin R."/>
            <person name="Palmquist D."/>
            <person name="Petrescu A.S."/>
            <person name="Skalska U."/>
            <person name="Smailus D.E."/>
            <person name="Stott J.M."/>
            <person name="Schnerch A."/>
            <person name="Schein J.E."/>
            <person name="Jones S.J."/>
            <person name="Holt R.A."/>
            <person name="Baross A."/>
            <person name="Marra M.A."/>
            <person name="Clifton S."/>
            <person name="Makowski K.A."/>
            <person name="Bosak S."/>
            <person name="Malek J."/>
        </authorList>
    </citation>
    <scope>NUCLEOTIDE SEQUENCE [LARGE SCALE MRNA]</scope>
    <source>
        <tissue evidence="4">Brain</tissue>
    </source>
</reference>
<evidence type="ECO:0000259" key="3">
    <source>
        <dbReference type="PROSITE" id="PS50144"/>
    </source>
</evidence>